<sequence length="445" mass="49007">MKHVRWGKGQPPQSLPIIALDNQWTADELIEARDAGISASLTLPITRHTLQMAVTATMTKQKAFIASPMFHGPDRRSAVMKSYKGPFRRADDAQTRRQEGSPVIAQSVAQRQIKSSDHHQDVASSSSSVDTKTEMGWSAAIATGREDIDEQHQKIIDFLKILGATSSAEYERKAVDDVLNGLSNYVKMHFMHEETLMDSFDYDERDKHKRIHSGFVEKLDRINRDDFHNGGGSEKLFYIIYNWLVTHIVSIDRVMIAKMNGEYDANGGGDPVLKQTGLVIENAYELAAKIMNVNLQTSAVADKKRKTALLRDISKSTERLINLMELADSRVQVSGCSNFQLKRLGEIRHALTKSADSLAVTAAKKIIRLCGDILSGKQGIPLGIGDILRRQMGRVASLTAVIGGLDAMSSTAKSAAIEANEVAGKILEMELGSAASLQDFDIVEK</sequence>
<keyword evidence="2" id="KW-0813">Transport</keyword>
<name>M2Y3H4_9PROT</name>
<evidence type="ECO:0000256" key="1">
    <source>
        <dbReference type="ARBA" id="ARBA00010587"/>
    </source>
</evidence>
<gene>
    <name evidence="6" type="ORF">H261_22593</name>
</gene>
<reference evidence="6 7" key="1">
    <citation type="journal article" date="2014" name="Genome Announc.">
        <title>Draft Genome Sequence of Magnetospirillum sp. Strain SO-1, a Freshwater Magnetotactic Bacterium Isolated from the Ol'khovka River, Russia.</title>
        <authorList>
            <person name="Grouzdev D.S."/>
            <person name="Dziuba M.V."/>
            <person name="Sukhacheva M.S."/>
            <person name="Mardanov A.V."/>
            <person name="Beletskiy A.V."/>
            <person name="Kuznetsov B.B."/>
            <person name="Skryabin K.G."/>
        </authorList>
    </citation>
    <scope>NUCLEOTIDE SEQUENCE [LARGE SCALE GENOMIC DNA]</scope>
    <source>
        <strain evidence="6 7">SO-1</strain>
    </source>
</reference>
<dbReference type="Gene3D" id="1.20.120.50">
    <property type="entry name" value="Hemerythrin-like"/>
    <property type="match status" value="1"/>
</dbReference>
<keyword evidence="7" id="KW-1185">Reference proteome</keyword>
<dbReference type="InterPro" id="IPR016131">
    <property type="entry name" value="Haemerythrin_Fe_BS"/>
</dbReference>
<evidence type="ECO:0000313" key="7">
    <source>
        <dbReference type="Proteomes" id="UP000011744"/>
    </source>
</evidence>
<dbReference type="InterPro" id="IPR050669">
    <property type="entry name" value="Hemerythrin"/>
</dbReference>
<dbReference type="EMBL" id="AONQ01000127">
    <property type="protein sequence ID" value="EME67626.1"/>
    <property type="molecule type" value="Genomic_DNA"/>
</dbReference>
<dbReference type="AlphaFoldDB" id="M2Y3H4"/>
<dbReference type="PANTHER" id="PTHR37164:SF1">
    <property type="entry name" value="BACTERIOHEMERYTHRIN"/>
    <property type="match status" value="1"/>
</dbReference>
<dbReference type="NCBIfam" id="TIGR02481">
    <property type="entry name" value="hemeryth_dom"/>
    <property type="match status" value="1"/>
</dbReference>
<dbReference type="CDD" id="cd12107">
    <property type="entry name" value="Hemerythrin"/>
    <property type="match status" value="1"/>
</dbReference>
<evidence type="ECO:0000256" key="4">
    <source>
        <dbReference type="ARBA" id="ARBA00023004"/>
    </source>
</evidence>
<protein>
    <submittedName>
        <fullName evidence="6">CheY-like receiver</fullName>
    </submittedName>
</protein>
<organism evidence="6 7">
    <name type="scientific">Paramagnetospirillum caucaseum</name>
    <dbReference type="NCBI Taxonomy" id="1244869"/>
    <lineage>
        <taxon>Bacteria</taxon>
        <taxon>Pseudomonadati</taxon>
        <taxon>Pseudomonadota</taxon>
        <taxon>Alphaproteobacteria</taxon>
        <taxon>Rhodospirillales</taxon>
        <taxon>Magnetospirillaceae</taxon>
        <taxon>Paramagnetospirillum</taxon>
    </lineage>
</organism>
<dbReference type="NCBIfam" id="NF033749">
    <property type="entry name" value="bact_hemeryth"/>
    <property type="match status" value="1"/>
</dbReference>
<evidence type="ECO:0000256" key="2">
    <source>
        <dbReference type="ARBA" id="ARBA00022621"/>
    </source>
</evidence>
<dbReference type="PROSITE" id="PS00550">
    <property type="entry name" value="HEMERYTHRINS"/>
    <property type="match status" value="1"/>
</dbReference>
<keyword evidence="4" id="KW-0408">Iron</keyword>
<keyword evidence="2" id="KW-0561">Oxygen transport</keyword>
<evidence type="ECO:0000313" key="6">
    <source>
        <dbReference type="EMBL" id="EME67626.1"/>
    </source>
</evidence>
<dbReference type="InterPro" id="IPR012827">
    <property type="entry name" value="Hemerythrin_metal-bd"/>
</dbReference>
<accession>M2Y3H4</accession>
<dbReference type="GO" id="GO:0005344">
    <property type="term" value="F:oxygen carrier activity"/>
    <property type="evidence" value="ECO:0007669"/>
    <property type="project" value="UniProtKB-KW"/>
</dbReference>
<comment type="caution">
    <text evidence="6">The sequence shown here is derived from an EMBL/GenBank/DDBJ whole genome shotgun (WGS) entry which is preliminary data.</text>
</comment>
<keyword evidence="3" id="KW-0479">Metal-binding</keyword>
<dbReference type="STRING" id="1244869.H261_22593"/>
<dbReference type="GO" id="GO:0046872">
    <property type="term" value="F:metal ion binding"/>
    <property type="evidence" value="ECO:0007669"/>
    <property type="project" value="UniProtKB-KW"/>
</dbReference>
<dbReference type="SUPFAM" id="SSF47188">
    <property type="entry name" value="Hemerythrin-like"/>
    <property type="match status" value="1"/>
</dbReference>
<dbReference type="InterPro" id="IPR035938">
    <property type="entry name" value="Hemerythrin-like_sf"/>
</dbReference>
<comment type="similarity">
    <text evidence="1">Belongs to the hemerythrin family.</text>
</comment>
<proteinExistence type="inferred from homology"/>
<dbReference type="eggNOG" id="COG2703">
    <property type="taxonomic scope" value="Bacteria"/>
</dbReference>
<dbReference type="PANTHER" id="PTHR37164">
    <property type="entry name" value="BACTERIOHEMERYTHRIN"/>
    <property type="match status" value="1"/>
</dbReference>
<dbReference type="eggNOG" id="COG0784">
    <property type="taxonomic scope" value="Bacteria"/>
</dbReference>
<feature type="domain" description="Hemerythrin-like" evidence="5">
    <location>
        <begin position="144"/>
        <end position="257"/>
    </location>
</feature>
<dbReference type="Pfam" id="PF01814">
    <property type="entry name" value="Hemerythrin"/>
    <property type="match status" value="1"/>
</dbReference>
<dbReference type="InterPro" id="IPR012312">
    <property type="entry name" value="Hemerythrin-like"/>
</dbReference>
<evidence type="ECO:0000259" key="5">
    <source>
        <dbReference type="Pfam" id="PF01814"/>
    </source>
</evidence>
<dbReference type="Proteomes" id="UP000011744">
    <property type="component" value="Unassembled WGS sequence"/>
</dbReference>
<dbReference type="PATRIC" id="fig|1244869.3.peg.4419"/>
<evidence type="ECO:0000256" key="3">
    <source>
        <dbReference type="ARBA" id="ARBA00022723"/>
    </source>
</evidence>